<keyword evidence="3" id="KW-1185">Reference proteome</keyword>
<dbReference type="AlphaFoldDB" id="A0A4Y7THY8"/>
<accession>A0A4Y7THY8</accession>
<feature type="region of interest" description="Disordered" evidence="1">
    <location>
        <begin position="946"/>
        <end position="977"/>
    </location>
</feature>
<evidence type="ECO:0000313" key="3">
    <source>
        <dbReference type="Proteomes" id="UP000298030"/>
    </source>
</evidence>
<feature type="compositionally biased region" description="Low complexity" evidence="1">
    <location>
        <begin position="946"/>
        <end position="964"/>
    </location>
</feature>
<feature type="region of interest" description="Disordered" evidence="1">
    <location>
        <begin position="193"/>
        <end position="227"/>
    </location>
</feature>
<proteinExistence type="predicted"/>
<organism evidence="2 3">
    <name type="scientific">Coprinellus micaceus</name>
    <name type="common">Glistening ink-cap mushroom</name>
    <name type="synonym">Coprinus micaceus</name>
    <dbReference type="NCBI Taxonomy" id="71717"/>
    <lineage>
        <taxon>Eukaryota</taxon>
        <taxon>Fungi</taxon>
        <taxon>Dikarya</taxon>
        <taxon>Basidiomycota</taxon>
        <taxon>Agaricomycotina</taxon>
        <taxon>Agaricomycetes</taxon>
        <taxon>Agaricomycetidae</taxon>
        <taxon>Agaricales</taxon>
        <taxon>Agaricineae</taxon>
        <taxon>Psathyrellaceae</taxon>
        <taxon>Coprinellus</taxon>
    </lineage>
</organism>
<feature type="compositionally biased region" description="Pro residues" evidence="1">
    <location>
        <begin position="728"/>
        <end position="738"/>
    </location>
</feature>
<feature type="region of interest" description="Disordered" evidence="1">
    <location>
        <begin position="1057"/>
        <end position="1079"/>
    </location>
</feature>
<evidence type="ECO:0000313" key="2">
    <source>
        <dbReference type="EMBL" id="TEB33800.1"/>
    </source>
</evidence>
<dbReference type="Proteomes" id="UP000298030">
    <property type="component" value="Unassembled WGS sequence"/>
</dbReference>
<feature type="compositionally biased region" description="Acidic residues" evidence="1">
    <location>
        <begin position="1068"/>
        <end position="1079"/>
    </location>
</feature>
<dbReference type="EMBL" id="QPFP01000011">
    <property type="protein sequence ID" value="TEB33800.1"/>
    <property type="molecule type" value="Genomic_DNA"/>
</dbReference>
<feature type="compositionally biased region" description="Low complexity" evidence="1">
    <location>
        <begin position="710"/>
        <end position="727"/>
    </location>
</feature>
<gene>
    <name evidence="2" type="ORF">FA13DRAFT_112564</name>
</gene>
<name>A0A4Y7THY8_COPMI</name>
<comment type="caution">
    <text evidence="2">The sequence shown here is derived from an EMBL/GenBank/DDBJ whole genome shotgun (WGS) entry which is preliminary data.</text>
</comment>
<evidence type="ECO:0000256" key="1">
    <source>
        <dbReference type="SAM" id="MobiDB-lite"/>
    </source>
</evidence>
<reference evidence="2 3" key="1">
    <citation type="journal article" date="2019" name="Nat. Ecol. Evol.">
        <title>Megaphylogeny resolves global patterns of mushroom evolution.</title>
        <authorList>
            <person name="Varga T."/>
            <person name="Krizsan K."/>
            <person name="Foldi C."/>
            <person name="Dima B."/>
            <person name="Sanchez-Garcia M."/>
            <person name="Sanchez-Ramirez S."/>
            <person name="Szollosi G.J."/>
            <person name="Szarkandi J.G."/>
            <person name="Papp V."/>
            <person name="Albert L."/>
            <person name="Andreopoulos W."/>
            <person name="Angelini C."/>
            <person name="Antonin V."/>
            <person name="Barry K.W."/>
            <person name="Bougher N.L."/>
            <person name="Buchanan P."/>
            <person name="Buyck B."/>
            <person name="Bense V."/>
            <person name="Catcheside P."/>
            <person name="Chovatia M."/>
            <person name="Cooper J."/>
            <person name="Damon W."/>
            <person name="Desjardin D."/>
            <person name="Finy P."/>
            <person name="Geml J."/>
            <person name="Haridas S."/>
            <person name="Hughes K."/>
            <person name="Justo A."/>
            <person name="Karasinski D."/>
            <person name="Kautmanova I."/>
            <person name="Kiss B."/>
            <person name="Kocsube S."/>
            <person name="Kotiranta H."/>
            <person name="LaButti K.M."/>
            <person name="Lechner B.E."/>
            <person name="Liimatainen K."/>
            <person name="Lipzen A."/>
            <person name="Lukacs Z."/>
            <person name="Mihaltcheva S."/>
            <person name="Morgado L.N."/>
            <person name="Niskanen T."/>
            <person name="Noordeloos M.E."/>
            <person name="Ohm R.A."/>
            <person name="Ortiz-Santana B."/>
            <person name="Ovrebo C."/>
            <person name="Racz N."/>
            <person name="Riley R."/>
            <person name="Savchenko A."/>
            <person name="Shiryaev A."/>
            <person name="Soop K."/>
            <person name="Spirin V."/>
            <person name="Szebenyi C."/>
            <person name="Tomsovsky M."/>
            <person name="Tulloss R.E."/>
            <person name="Uehling J."/>
            <person name="Grigoriev I.V."/>
            <person name="Vagvolgyi C."/>
            <person name="Papp T."/>
            <person name="Martin F.M."/>
            <person name="Miettinen O."/>
            <person name="Hibbett D.S."/>
            <person name="Nagy L.G."/>
        </authorList>
    </citation>
    <scope>NUCLEOTIDE SEQUENCE [LARGE SCALE GENOMIC DNA]</scope>
    <source>
        <strain evidence="2 3">FP101781</strain>
    </source>
</reference>
<dbReference type="OrthoDB" id="185373at2759"/>
<feature type="region of interest" description="Disordered" evidence="1">
    <location>
        <begin position="710"/>
        <end position="738"/>
    </location>
</feature>
<sequence>MTCTFLLRSAWNLQHNIPGRQYSSLVRTRDAFVRQCLFTLHKQTREPLWRVLAILGHPRVEEAAVRAPIPETYRRLVVALSSTSTVTDGGGHNTPNLAHTISSLNLPRDQLDVLKTWIHLYTLFTHDSHSPSSTLTRIVDPLFQSLEDLPTHHQAPLLIFGAAHLSSWNLVLPLERVVEEFVSLPHPIETPIYTSKGGRRSLPPSPEAPSQGTEEAESIPQTKAPSRRLLLTLPDTLTRPTSELYFNLFLRALALTPKYSTAYDRHLRRVLRRFDSLPRPTVKRPLVNTTTKNSGVEVALVDPNNNALMKEEGEEETVQLPYTIHPDTYTCLLLSTYNALAPPGQVPHQASLLSPPLATYLASRLLNEPGASSSPASHVHNDRVEQGVMQDVHREALLRFWAKEAKEIGARGVLGQENARELWMEIQAKGGRAPIDVPDTLGFGSAPLSRVNEGGKAPKHGSLVVAEGAAGKVKVKELETDPVFRANTLQLGAHPTVRGVRELLTILNSSSPRQSHHERAGVPAVPPGLRPQLKSKPALDAYDLTSTLLSAANDFRVSIYVFKTTFRKLMKAYKASPSSNATGVDSGKGKAKTMSNGVVPLAAHTAYLRGLYWRGAFGDARGWWEAKVWGKSVWAPTASSPAKGGRVVEDRYVLDKKAVTIGVQVLARCGQAKEAIEVLERVAWRPSAMGTNPITPASAASSGFFASMRLSPPPSRSTSSSIASSTTPTPPPTPPPVPLSPISVLDVLVAFKRASRPDIVFRLWDHMYTLYGVMPTNEGLNVLLQAARMAVVMEGRSLRAQVRGAINVGRERLRIGGGAKGAVGHGVEGERDREKAVEDLMDVARKAEYEGGRLWRGKRAEDAAREVFLQCLFGMEVGYGSSVESEGGGKGGRKVGLANVVAPACAVRSDWDSDAGLVGLGVGLPELRLRRFEYKPGREMFAWVPSSSSSISRPPASSSSARPAVLRNEHEPPRGTLVPRPIYPSISLTNSNFLSYLSLLAVTRRTTEVALTFAWMRELGINPSESVLALGMVLWEEVSVEGPLVDLVVTKLTTRAKRRRNGPKGEDNEGEDAIEEPEPRDEYERLAFWIRDWVGEERLPGIETLRKWRGVVRDMREPGVRAALVKQRRVLGDE</sequence>
<dbReference type="STRING" id="71717.A0A4Y7THY8"/>
<protein>
    <submittedName>
        <fullName evidence="2">Uncharacterized protein</fullName>
    </submittedName>
</protein>
<feature type="region of interest" description="Disordered" evidence="1">
    <location>
        <begin position="510"/>
        <end position="530"/>
    </location>
</feature>
<feature type="compositionally biased region" description="Polar residues" evidence="1">
    <location>
        <begin position="208"/>
        <end position="224"/>
    </location>
</feature>